<keyword evidence="4 6" id="KW-1133">Transmembrane helix</keyword>
<dbReference type="EMBL" id="JBDXSU010000003">
    <property type="protein sequence ID" value="MFB5189680.1"/>
    <property type="molecule type" value="Genomic_DNA"/>
</dbReference>
<feature type="domain" description="YknX-like beta-barrel" evidence="7">
    <location>
        <begin position="126"/>
        <end position="213"/>
    </location>
</feature>
<dbReference type="PANTHER" id="PTHR30386:SF26">
    <property type="entry name" value="TRANSPORT PROTEIN COMB"/>
    <property type="match status" value="1"/>
</dbReference>
<dbReference type="Pfam" id="PF25997">
    <property type="entry name" value="BSH_YhbJ"/>
    <property type="match status" value="1"/>
</dbReference>
<gene>
    <name evidence="9" type="ORF">KKP3000_002956</name>
</gene>
<evidence type="ECO:0000259" key="8">
    <source>
        <dbReference type="Pfam" id="PF25997"/>
    </source>
</evidence>
<evidence type="ECO:0000259" key="7">
    <source>
        <dbReference type="Pfam" id="PF25990"/>
    </source>
</evidence>
<proteinExistence type="inferred from homology"/>
<feature type="transmembrane region" description="Helical" evidence="6">
    <location>
        <begin position="7"/>
        <end position="28"/>
    </location>
</feature>
<evidence type="ECO:0000256" key="1">
    <source>
        <dbReference type="ARBA" id="ARBA00004167"/>
    </source>
</evidence>
<feature type="domain" description="YhbJ barrel-sandwich hybrid" evidence="8">
    <location>
        <begin position="48"/>
        <end position="119"/>
    </location>
</feature>
<evidence type="ECO:0000256" key="2">
    <source>
        <dbReference type="ARBA" id="ARBA00009477"/>
    </source>
</evidence>
<evidence type="ECO:0000256" key="3">
    <source>
        <dbReference type="ARBA" id="ARBA00022692"/>
    </source>
</evidence>
<evidence type="ECO:0000256" key="6">
    <source>
        <dbReference type="SAM" id="Phobius"/>
    </source>
</evidence>
<comment type="subcellular location">
    <subcellularLocation>
        <location evidence="1">Membrane</location>
        <topology evidence="1">Single-pass membrane protein</topology>
    </subcellularLocation>
</comment>
<dbReference type="InterPro" id="IPR050739">
    <property type="entry name" value="MFP"/>
</dbReference>
<evidence type="ECO:0000256" key="4">
    <source>
        <dbReference type="ARBA" id="ARBA00022989"/>
    </source>
</evidence>
<dbReference type="InterPro" id="IPR058635">
    <property type="entry name" value="BSH_YhbJ"/>
</dbReference>
<evidence type="ECO:0000256" key="5">
    <source>
        <dbReference type="ARBA" id="ARBA00023136"/>
    </source>
</evidence>
<comment type="caution">
    <text evidence="9">The sequence shown here is derived from an EMBL/GenBank/DDBJ whole genome shotgun (WGS) entry which is preliminary data.</text>
</comment>
<dbReference type="Pfam" id="PF25990">
    <property type="entry name" value="Beta-barrel_YknX"/>
    <property type="match status" value="1"/>
</dbReference>
<dbReference type="Proteomes" id="UP001579974">
    <property type="component" value="Unassembled WGS sequence"/>
</dbReference>
<organism evidence="9 10">
    <name type="scientific">Alicyclobacillus fastidiosus</name>
    <dbReference type="NCBI Taxonomy" id="392011"/>
    <lineage>
        <taxon>Bacteria</taxon>
        <taxon>Bacillati</taxon>
        <taxon>Bacillota</taxon>
        <taxon>Bacilli</taxon>
        <taxon>Bacillales</taxon>
        <taxon>Alicyclobacillaceae</taxon>
        <taxon>Alicyclobacillus</taxon>
    </lineage>
</organism>
<comment type="similarity">
    <text evidence="2">Belongs to the membrane fusion protein (MFP) (TC 8.A.1) family.</text>
</comment>
<name>A0ABV5ABP7_9BACL</name>
<protein>
    <submittedName>
        <fullName evidence="9">HlyD family efflux transporter periplasmic adaptor subunit</fullName>
    </submittedName>
</protein>
<evidence type="ECO:0000313" key="10">
    <source>
        <dbReference type="Proteomes" id="UP001579974"/>
    </source>
</evidence>
<evidence type="ECO:0000313" key="9">
    <source>
        <dbReference type="EMBL" id="MFB5189680.1"/>
    </source>
</evidence>
<dbReference type="InterPro" id="IPR058636">
    <property type="entry name" value="Beta-barrel_YknX"/>
</dbReference>
<sequence length="215" mass="22943">MNARRMLIVQIVVILIVLIAGFVGYYYYNQSTTYLKTDDAQVTGQQIVIAAPATGKLTNWDGTVGTQFNAGDTIGTVQVPSAKGSTSVNVPDPQSSTIVQNMAVNNEFVAAGTPLAYAYDMNNLWVTANIKETQINDVKVGQTVDVYIDAYPGTTYSGVVKQIGLATASTFSLLPTASTDANYTKVTQVIPVQIQIQSGTGRLAPGMNATVRIHK</sequence>
<accession>A0ABV5ABP7</accession>
<keyword evidence="10" id="KW-1185">Reference proteome</keyword>
<keyword evidence="3 6" id="KW-0812">Transmembrane</keyword>
<reference evidence="9 10" key="1">
    <citation type="journal article" date="2024" name="Int. J. Mol. Sci.">
        <title>Exploration of Alicyclobacillus spp. Genome in Search of Antibiotic Resistance.</title>
        <authorList>
            <person name="Bucka-Kolendo J."/>
            <person name="Kiousi D.E."/>
            <person name="Dekowska A."/>
            <person name="Mikolajczuk-Szczyrba A."/>
            <person name="Karadedos D.M."/>
            <person name="Michael P."/>
            <person name="Galanis A."/>
            <person name="Sokolowska B."/>
        </authorList>
    </citation>
    <scope>NUCLEOTIDE SEQUENCE [LARGE SCALE GENOMIC DNA]</scope>
    <source>
        <strain evidence="9 10">KKP 3000</strain>
    </source>
</reference>
<dbReference type="Gene3D" id="2.40.30.170">
    <property type="match status" value="1"/>
</dbReference>
<dbReference type="PANTHER" id="PTHR30386">
    <property type="entry name" value="MEMBRANE FUSION SUBUNIT OF EMRAB-TOLC MULTIDRUG EFFLUX PUMP"/>
    <property type="match status" value="1"/>
</dbReference>
<keyword evidence="5 6" id="KW-0472">Membrane</keyword>